<proteinExistence type="inferred from homology"/>
<dbReference type="Proteomes" id="UP000276568">
    <property type="component" value="Unassembled WGS sequence"/>
</dbReference>
<accession>A0A3N0I0W5</accession>
<keyword evidence="4" id="KW-0804">Transcription</keyword>
<dbReference type="GO" id="GO:0005829">
    <property type="term" value="C:cytosol"/>
    <property type="evidence" value="ECO:0007669"/>
    <property type="project" value="TreeGrafter"/>
</dbReference>
<dbReference type="EMBL" id="RJQC01000002">
    <property type="protein sequence ID" value="RNM30216.1"/>
    <property type="molecule type" value="Genomic_DNA"/>
</dbReference>
<evidence type="ECO:0000256" key="4">
    <source>
        <dbReference type="ARBA" id="ARBA00023163"/>
    </source>
</evidence>
<dbReference type="Gene3D" id="3.40.190.290">
    <property type="match status" value="1"/>
</dbReference>
<dbReference type="PANTHER" id="PTHR30419">
    <property type="entry name" value="HTH-TYPE TRANSCRIPTIONAL REGULATOR YBHD"/>
    <property type="match status" value="1"/>
</dbReference>
<dbReference type="OrthoDB" id="9803714at2"/>
<gene>
    <name evidence="6" type="ORF">EDX97_05295</name>
</gene>
<evidence type="ECO:0000313" key="7">
    <source>
        <dbReference type="Proteomes" id="UP000276568"/>
    </source>
</evidence>
<dbReference type="GO" id="GO:0003677">
    <property type="term" value="F:DNA binding"/>
    <property type="evidence" value="ECO:0007669"/>
    <property type="project" value="UniProtKB-KW"/>
</dbReference>
<name>A0A3N0I0W5_9FIRM</name>
<dbReference type="Gene3D" id="1.10.10.10">
    <property type="entry name" value="Winged helix-like DNA-binding domain superfamily/Winged helix DNA-binding domain"/>
    <property type="match status" value="1"/>
</dbReference>
<dbReference type="InterPro" id="IPR000847">
    <property type="entry name" value="LysR_HTH_N"/>
</dbReference>
<organism evidence="6 7">
    <name type="scientific">Absicoccus porci</name>
    <dbReference type="NCBI Taxonomy" id="2486576"/>
    <lineage>
        <taxon>Bacteria</taxon>
        <taxon>Bacillati</taxon>
        <taxon>Bacillota</taxon>
        <taxon>Erysipelotrichia</taxon>
        <taxon>Erysipelotrichales</taxon>
        <taxon>Erysipelotrichaceae</taxon>
        <taxon>Absicoccus</taxon>
    </lineage>
</organism>
<dbReference type="PANTHER" id="PTHR30419:SF28">
    <property type="entry name" value="HTH-TYPE TRANSCRIPTIONAL REGULATOR BSDA"/>
    <property type="match status" value="1"/>
</dbReference>
<dbReference type="PROSITE" id="PS50931">
    <property type="entry name" value="HTH_LYSR"/>
    <property type="match status" value="1"/>
</dbReference>
<evidence type="ECO:0000256" key="1">
    <source>
        <dbReference type="ARBA" id="ARBA00009437"/>
    </source>
</evidence>
<keyword evidence="7" id="KW-1185">Reference proteome</keyword>
<comment type="similarity">
    <text evidence="1">Belongs to the LysR transcriptional regulatory family.</text>
</comment>
<evidence type="ECO:0000256" key="3">
    <source>
        <dbReference type="ARBA" id="ARBA00023125"/>
    </source>
</evidence>
<comment type="caution">
    <text evidence="6">The sequence shown here is derived from an EMBL/GenBank/DDBJ whole genome shotgun (WGS) entry which is preliminary data.</text>
</comment>
<evidence type="ECO:0000256" key="2">
    <source>
        <dbReference type="ARBA" id="ARBA00023015"/>
    </source>
</evidence>
<dbReference type="InterPro" id="IPR036390">
    <property type="entry name" value="WH_DNA-bd_sf"/>
</dbReference>
<dbReference type="RefSeq" id="WP_128520145.1">
    <property type="nucleotide sequence ID" value="NZ_CAUWBR010000035.1"/>
</dbReference>
<dbReference type="SUPFAM" id="SSF53850">
    <property type="entry name" value="Periplasmic binding protein-like II"/>
    <property type="match status" value="1"/>
</dbReference>
<dbReference type="AlphaFoldDB" id="A0A3N0I0W5"/>
<dbReference type="InterPro" id="IPR050950">
    <property type="entry name" value="HTH-type_LysR_regulators"/>
</dbReference>
<evidence type="ECO:0000259" key="5">
    <source>
        <dbReference type="PROSITE" id="PS50931"/>
    </source>
</evidence>
<sequence length="286" mass="32156">MDIKQFALLEDLNKTGSITSSAQRLGSTQSGISHTIKKLEKEWHIKLLKRTNHGVELTSEAKYLLPYMQSTLVQYTRFKEALDAINGLSTGSITIGSYSSIAKHWLPTLLQRFNQTYPQIQIHVREGDYDEIMQWIGQGTVDFGFISQSGQSNFMFLPFQKEMLYAVVCEKQTKDVMPIHELEQYPYIASEIGVDNDVSATLRQAGIQPHVICYCKEDASIVAMVKQGLGITILPELSLKGLDVNTYPLDPPAYRTLGIMYKSEDVLSAADKALIEIAKEIIEKKD</sequence>
<dbReference type="CDD" id="cd05466">
    <property type="entry name" value="PBP2_LTTR_substrate"/>
    <property type="match status" value="1"/>
</dbReference>
<protein>
    <submittedName>
        <fullName evidence="6">LysR family transcriptional regulator</fullName>
    </submittedName>
</protein>
<keyword evidence="2" id="KW-0805">Transcription regulation</keyword>
<dbReference type="Pfam" id="PF00126">
    <property type="entry name" value="HTH_1"/>
    <property type="match status" value="1"/>
</dbReference>
<dbReference type="InterPro" id="IPR036388">
    <property type="entry name" value="WH-like_DNA-bd_sf"/>
</dbReference>
<feature type="domain" description="HTH lysR-type" evidence="5">
    <location>
        <begin position="1"/>
        <end position="58"/>
    </location>
</feature>
<keyword evidence="3" id="KW-0238">DNA-binding</keyword>
<dbReference type="SUPFAM" id="SSF46785">
    <property type="entry name" value="Winged helix' DNA-binding domain"/>
    <property type="match status" value="1"/>
</dbReference>
<dbReference type="Pfam" id="PF03466">
    <property type="entry name" value="LysR_substrate"/>
    <property type="match status" value="1"/>
</dbReference>
<evidence type="ECO:0000313" key="6">
    <source>
        <dbReference type="EMBL" id="RNM30216.1"/>
    </source>
</evidence>
<reference evidence="6 7" key="1">
    <citation type="submission" date="2018-11" db="EMBL/GenBank/DDBJ databases">
        <title>Clostridium sp. nov., a member of the family Erysipelotrichaceae isolated from pig faeces.</title>
        <authorList>
            <person name="Chang Y.-H."/>
        </authorList>
    </citation>
    <scope>NUCLEOTIDE SEQUENCE [LARGE SCALE GENOMIC DNA]</scope>
    <source>
        <strain evidence="6 7">YH-panp20</strain>
    </source>
</reference>
<dbReference type="GO" id="GO:0003700">
    <property type="term" value="F:DNA-binding transcription factor activity"/>
    <property type="evidence" value="ECO:0007669"/>
    <property type="project" value="InterPro"/>
</dbReference>
<dbReference type="InterPro" id="IPR005119">
    <property type="entry name" value="LysR_subst-bd"/>
</dbReference>